<proteinExistence type="predicted"/>
<reference evidence="2" key="1">
    <citation type="journal article" date="2022" name="Mol. Ecol. Resour.">
        <title>The genomes of chicory, endive, great burdock and yacon provide insights into Asteraceae palaeo-polyploidization history and plant inulin production.</title>
        <authorList>
            <person name="Fan W."/>
            <person name="Wang S."/>
            <person name="Wang H."/>
            <person name="Wang A."/>
            <person name="Jiang F."/>
            <person name="Liu H."/>
            <person name="Zhao H."/>
            <person name="Xu D."/>
            <person name="Zhang Y."/>
        </authorList>
    </citation>
    <scope>NUCLEOTIDE SEQUENCE [LARGE SCALE GENOMIC DNA]</scope>
    <source>
        <strain evidence="2">cv. Yunnan</strain>
    </source>
</reference>
<comment type="caution">
    <text evidence="1">The sequence shown here is derived from an EMBL/GenBank/DDBJ whole genome shotgun (WGS) entry which is preliminary data.</text>
</comment>
<evidence type="ECO:0000313" key="1">
    <source>
        <dbReference type="EMBL" id="KAI3785273.1"/>
    </source>
</evidence>
<reference evidence="1 2" key="2">
    <citation type="journal article" date="2022" name="Mol. Ecol. Resour.">
        <title>The genomes of chicory, endive, great burdock and yacon provide insights into Asteraceae paleo-polyploidization history and plant inulin production.</title>
        <authorList>
            <person name="Fan W."/>
            <person name="Wang S."/>
            <person name="Wang H."/>
            <person name="Wang A."/>
            <person name="Jiang F."/>
            <person name="Liu H."/>
            <person name="Zhao H."/>
            <person name="Xu D."/>
            <person name="Zhang Y."/>
        </authorList>
    </citation>
    <scope>NUCLEOTIDE SEQUENCE [LARGE SCALE GENOMIC DNA]</scope>
    <source>
        <strain evidence="2">cv. Yunnan</strain>
        <tissue evidence="1">Leaves</tissue>
    </source>
</reference>
<accession>A0ACB9GP31</accession>
<keyword evidence="2" id="KW-1185">Reference proteome</keyword>
<evidence type="ECO:0000313" key="2">
    <source>
        <dbReference type="Proteomes" id="UP001056120"/>
    </source>
</evidence>
<organism evidence="1 2">
    <name type="scientific">Smallanthus sonchifolius</name>
    <dbReference type="NCBI Taxonomy" id="185202"/>
    <lineage>
        <taxon>Eukaryota</taxon>
        <taxon>Viridiplantae</taxon>
        <taxon>Streptophyta</taxon>
        <taxon>Embryophyta</taxon>
        <taxon>Tracheophyta</taxon>
        <taxon>Spermatophyta</taxon>
        <taxon>Magnoliopsida</taxon>
        <taxon>eudicotyledons</taxon>
        <taxon>Gunneridae</taxon>
        <taxon>Pentapetalae</taxon>
        <taxon>asterids</taxon>
        <taxon>campanulids</taxon>
        <taxon>Asterales</taxon>
        <taxon>Asteraceae</taxon>
        <taxon>Asteroideae</taxon>
        <taxon>Heliantheae alliance</taxon>
        <taxon>Millerieae</taxon>
        <taxon>Smallanthus</taxon>
    </lineage>
</organism>
<dbReference type="EMBL" id="CM042031">
    <property type="protein sequence ID" value="KAI3785273.1"/>
    <property type="molecule type" value="Genomic_DNA"/>
</dbReference>
<gene>
    <name evidence="1" type="ORF">L1987_44389</name>
</gene>
<name>A0ACB9GP31_9ASTR</name>
<sequence length="111" mass="12792">MFLLKTEKKIGLDDPMSNCCWPVVSRTLKSANEEPLIKKLSDRPVLLFDATRKPRSRICRIDMLPLILDTTKKPSICCFCLTKTEVESRNPTDWIRDQAPRSRTLEGKKDV</sequence>
<dbReference type="Proteomes" id="UP001056120">
    <property type="component" value="Linkage Group LG14"/>
</dbReference>
<protein>
    <submittedName>
        <fullName evidence="1">Uncharacterized protein</fullName>
    </submittedName>
</protein>